<dbReference type="KEGG" id="hbi:HBZC1_02030"/>
<keyword evidence="4" id="KW-1185">Reference proteome</keyword>
<keyword evidence="2" id="KW-0812">Transmembrane</keyword>
<gene>
    <name evidence="3" type="ordered locus">HBZC1_02030</name>
</gene>
<proteinExistence type="predicted"/>
<protein>
    <recommendedName>
        <fullName evidence="5">SPOR domain-containing protein</fullName>
    </recommendedName>
</protein>
<dbReference type="EMBL" id="FR871757">
    <property type="protein sequence ID" value="CCB79189.1"/>
    <property type="molecule type" value="Genomic_DNA"/>
</dbReference>
<keyword evidence="2" id="KW-0472">Membrane</keyword>
<organism evidence="3 4">
    <name type="scientific">Helicobacter bizzozeronii (strain CIII-1)</name>
    <dbReference type="NCBI Taxonomy" id="1002804"/>
    <lineage>
        <taxon>Bacteria</taxon>
        <taxon>Pseudomonadati</taxon>
        <taxon>Campylobacterota</taxon>
        <taxon>Epsilonproteobacteria</taxon>
        <taxon>Campylobacterales</taxon>
        <taxon>Helicobacteraceae</taxon>
        <taxon>Helicobacter</taxon>
    </lineage>
</organism>
<dbReference type="Proteomes" id="UP000008387">
    <property type="component" value="Chromosome"/>
</dbReference>
<feature type="region of interest" description="Disordered" evidence="1">
    <location>
        <begin position="105"/>
        <end position="279"/>
    </location>
</feature>
<feature type="compositionally biased region" description="Basic and acidic residues" evidence="1">
    <location>
        <begin position="242"/>
        <end position="254"/>
    </location>
</feature>
<evidence type="ECO:0000256" key="2">
    <source>
        <dbReference type="SAM" id="Phobius"/>
    </source>
</evidence>
<feature type="compositionally biased region" description="Basic and acidic residues" evidence="1">
    <location>
        <begin position="108"/>
        <end position="117"/>
    </location>
</feature>
<name>F8KR19_HELBC</name>
<feature type="compositionally biased region" description="Basic and acidic residues" evidence="1">
    <location>
        <begin position="178"/>
        <end position="222"/>
    </location>
</feature>
<evidence type="ECO:0008006" key="5">
    <source>
        <dbReference type="Google" id="ProtNLM"/>
    </source>
</evidence>
<evidence type="ECO:0000313" key="3">
    <source>
        <dbReference type="EMBL" id="CCB79189.1"/>
    </source>
</evidence>
<accession>F8KR19</accession>
<reference evidence="3 4" key="1">
    <citation type="journal article" date="2011" name="J. Bacteriol.">
        <title>Genome sequence of Helicobacter bizzozeronii strain CIII-1, an isolate from human gastric mucosa.</title>
        <authorList>
            <person name="Schott T."/>
            <person name="Rossi M."/>
            <person name="Hanninen M.L."/>
        </authorList>
    </citation>
    <scope>NUCLEOTIDE SEQUENCE [LARGE SCALE GENOMIC DNA]</scope>
    <source>
        <strain evidence="3 4">CIII-1</strain>
    </source>
</reference>
<dbReference type="HOGENOM" id="CLU_952399_0_0_7"/>
<evidence type="ECO:0000313" key="4">
    <source>
        <dbReference type="Proteomes" id="UP000008387"/>
    </source>
</evidence>
<dbReference type="AlphaFoldDB" id="F8KR19"/>
<dbReference type="eggNOG" id="COG3266">
    <property type="taxonomic scope" value="Bacteria"/>
</dbReference>
<dbReference type="STRING" id="1002804.HBZC1_02030"/>
<feature type="transmembrane region" description="Helical" evidence="2">
    <location>
        <begin position="31"/>
        <end position="50"/>
    </location>
</feature>
<dbReference type="RefSeq" id="WP_013889694.1">
    <property type="nucleotide sequence ID" value="NC_015674.1"/>
</dbReference>
<evidence type="ECO:0000256" key="1">
    <source>
        <dbReference type="SAM" id="MobiDB-lite"/>
    </source>
</evidence>
<feature type="compositionally biased region" description="Basic residues" evidence="1">
    <location>
        <begin position="168"/>
        <end position="177"/>
    </location>
</feature>
<sequence>MDNNSELNQELNKKLSEALAEESRGSGIKKVLLIAAISLIVLAVVLVVFWKTSREPAKSATTPPADQSLQKVGNIHDSNFENLTLESPAKKQEDKFDKIVQDIQARQAKPENTEDNTKLLALPTSPLDKKPEQPPLKSELHPQPLEQKPAQAEQPKPLPPQHTQEKHAQKHTQNHAPKHTEKHTPKPQKHAENKHAEKKTPHEVKKQPEKSAQKHPEKKPQKATEPPKTQVAHATPPVKQVPQEHPKPKPKPQEPPKSVAKAPTPTPQNPAPKALSAPSIPKGFYLQVGVFSKTPNPHFLEQIKQYPHQVQEINGQKRYLIGPYANREQADAQIAPITEHIGKPVHVEIK</sequence>
<keyword evidence="2" id="KW-1133">Transmembrane helix</keyword>